<dbReference type="EMBL" id="JADKGY010000004">
    <property type="protein sequence ID" value="MBK9982173.1"/>
    <property type="molecule type" value="Genomic_DNA"/>
</dbReference>
<gene>
    <name evidence="1" type="ORF">IPP15_07065</name>
</gene>
<sequence>MMDTLPTMLTGVCEHVDRIEVRRYQDAQFRRIPFQKKIGAGLTYDEFEKEK</sequence>
<evidence type="ECO:0000313" key="2">
    <source>
        <dbReference type="Proteomes" id="UP000808337"/>
    </source>
</evidence>
<accession>A0A9D7SS91</accession>
<dbReference type="Proteomes" id="UP000808337">
    <property type="component" value="Unassembled WGS sequence"/>
</dbReference>
<name>A0A9D7SS91_9BACT</name>
<dbReference type="AlphaFoldDB" id="A0A9D7SS91"/>
<organism evidence="1 2">
    <name type="scientific">Candidatus Opimibacter skivensis</name>
    <dbReference type="NCBI Taxonomy" id="2982028"/>
    <lineage>
        <taxon>Bacteria</taxon>
        <taxon>Pseudomonadati</taxon>
        <taxon>Bacteroidota</taxon>
        <taxon>Saprospiria</taxon>
        <taxon>Saprospirales</taxon>
        <taxon>Saprospiraceae</taxon>
        <taxon>Candidatus Opimibacter</taxon>
    </lineage>
</organism>
<reference evidence="1 2" key="1">
    <citation type="submission" date="2020-10" db="EMBL/GenBank/DDBJ databases">
        <title>Connecting structure to function with the recovery of over 1000 high-quality activated sludge metagenome-assembled genomes encoding full-length rRNA genes using long-read sequencing.</title>
        <authorList>
            <person name="Singleton C.M."/>
            <person name="Petriglieri F."/>
            <person name="Kristensen J.M."/>
            <person name="Kirkegaard R.H."/>
            <person name="Michaelsen T.Y."/>
            <person name="Andersen M.H."/>
            <person name="Karst S.M."/>
            <person name="Dueholm M.S."/>
            <person name="Nielsen P.H."/>
            <person name="Albertsen M."/>
        </authorList>
    </citation>
    <scope>NUCLEOTIDE SEQUENCE [LARGE SCALE GENOMIC DNA]</scope>
    <source>
        <strain evidence="1">Ribe_18-Q3-R11-54_MAXAC.273</strain>
    </source>
</reference>
<protein>
    <submittedName>
        <fullName evidence="1">Uncharacterized protein</fullName>
    </submittedName>
</protein>
<evidence type="ECO:0000313" key="1">
    <source>
        <dbReference type="EMBL" id="MBK9982173.1"/>
    </source>
</evidence>
<proteinExistence type="predicted"/>
<comment type="caution">
    <text evidence="1">The sequence shown here is derived from an EMBL/GenBank/DDBJ whole genome shotgun (WGS) entry which is preliminary data.</text>
</comment>